<organism evidence="2 3">
    <name type="scientific">Herpetosiphon gulosus</name>
    <dbReference type="NCBI Taxonomy" id="1973496"/>
    <lineage>
        <taxon>Bacteria</taxon>
        <taxon>Bacillati</taxon>
        <taxon>Chloroflexota</taxon>
        <taxon>Chloroflexia</taxon>
        <taxon>Herpetosiphonales</taxon>
        <taxon>Herpetosiphonaceae</taxon>
        <taxon>Herpetosiphon</taxon>
    </lineage>
</organism>
<feature type="compositionally biased region" description="Basic and acidic residues" evidence="1">
    <location>
        <begin position="23"/>
        <end position="32"/>
    </location>
</feature>
<keyword evidence="3" id="KW-1185">Reference proteome</keyword>
<dbReference type="EMBL" id="BAABRU010000004">
    <property type="protein sequence ID" value="GAA5527655.1"/>
    <property type="molecule type" value="Genomic_DNA"/>
</dbReference>
<name>A0ABP9WWY1_9CHLR</name>
<comment type="caution">
    <text evidence="2">The sequence shown here is derived from an EMBL/GenBank/DDBJ whole genome shotgun (WGS) entry which is preliminary data.</text>
</comment>
<evidence type="ECO:0000256" key="1">
    <source>
        <dbReference type="SAM" id="MobiDB-lite"/>
    </source>
</evidence>
<evidence type="ECO:0000313" key="3">
    <source>
        <dbReference type="Proteomes" id="UP001428290"/>
    </source>
</evidence>
<sequence>MRDEIQTPLARPSHFVPLATPSDKAEDLGAEQ</sequence>
<reference evidence="2 3" key="1">
    <citation type="submission" date="2024-02" db="EMBL/GenBank/DDBJ databases">
        <title>Herpetosiphon gulosus NBRC 112829.</title>
        <authorList>
            <person name="Ichikawa N."/>
            <person name="Katano-Makiyama Y."/>
            <person name="Hidaka K."/>
        </authorList>
    </citation>
    <scope>NUCLEOTIDE SEQUENCE [LARGE SCALE GENOMIC DNA]</scope>
    <source>
        <strain evidence="2 3">NBRC 112829</strain>
    </source>
</reference>
<evidence type="ECO:0000313" key="2">
    <source>
        <dbReference type="EMBL" id="GAA5527655.1"/>
    </source>
</evidence>
<gene>
    <name evidence="2" type="ORF">Hgul01_01445</name>
</gene>
<dbReference type="Proteomes" id="UP001428290">
    <property type="component" value="Unassembled WGS sequence"/>
</dbReference>
<protein>
    <submittedName>
        <fullName evidence="2">Uncharacterized protein</fullName>
    </submittedName>
</protein>
<feature type="region of interest" description="Disordered" evidence="1">
    <location>
        <begin position="1"/>
        <end position="32"/>
    </location>
</feature>
<accession>A0ABP9WWY1</accession>
<proteinExistence type="predicted"/>